<evidence type="ECO:0000256" key="2">
    <source>
        <dbReference type="ARBA" id="ARBA00022801"/>
    </source>
</evidence>
<name>A0ABQ5K571_9EUKA</name>
<dbReference type="EMBL" id="BQXS01012765">
    <property type="protein sequence ID" value="GKT27738.1"/>
    <property type="molecule type" value="Genomic_DNA"/>
</dbReference>
<dbReference type="Gene3D" id="3.90.79.10">
    <property type="entry name" value="Nucleoside Triphosphate Pyrophosphohydrolase"/>
    <property type="match status" value="1"/>
</dbReference>
<dbReference type="InterPro" id="IPR015797">
    <property type="entry name" value="NUDIX_hydrolase-like_dom_sf"/>
</dbReference>
<gene>
    <name evidence="4" type="ORF">ADUPG1_013996</name>
</gene>
<keyword evidence="5" id="KW-1185">Reference proteome</keyword>
<dbReference type="Pfam" id="PF00293">
    <property type="entry name" value="NUDIX"/>
    <property type="match status" value="1"/>
</dbReference>
<feature type="domain" description="Nudix hydrolase" evidence="3">
    <location>
        <begin position="22"/>
        <end position="177"/>
    </location>
</feature>
<organism evidence="4 5">
    <name type="scientific">Aduncisulcus paluster</name>
    <dbReference type="NCBI Taxonomy" id="2918883"/>
    <lineage>
        <taxon>Eukaryota</taxon>
        <taxon>Metamonada</taxon>
        <taxon>Carpediemonas-like organisms</taxon>
        <taxon>Aduncisulcus</taxon>
    </lineage>
</organism>
<dbReference type="CDD" id="cd03424">
    <property type="entry name" value="NUDIX_ADPRase_Nudt5_UGPPase_Nudt14"/>
    <property type="match status" value="1"/>
</dbReference>
<reference evidence="4" key="1">
    <citation type="submission" date="2022-03" db="EMBL/GenBank/DDBJ databases">
        <title>Draft genome sequence of Aduncisulcus paluster, a free-living microaerophilic Fornicata.</title>
        <authorList>
            <person name="Yuyama I."/>
            <person name="Kume K."/>
            <person name="Tamura T."/>
            <person name="Inagaki Y."/>
            <person name="Hashimoto T."/>
        </authorList>
    </citation>
    <scope>NUCLEOTIDE SEQUENCE</scope>
    <source>
        <strain evidence="4">NY0171</strain>
    </source>
</reference>
<evidence type="ECO:0000259" key="3">
    <source>
        <dbReference type="PROSITE" id="PS51462"/>
    </source>
</evidence>
<proteinExistence type="predicted"/>
<comment type="caution">
    <text evidence="4">The sequence shown here is derived from an EMBL/GenBank/DDBJ whole genome shotgun (WGS) entry which is preliminary data.</text>
</comment>
<evidence type="ECO:0000256" key="1">
    <source>
        <dbReference type="ARBA" id="ARBA00001946"/>
    </source>
</evidence>
<dbReference type="PANTHER" id="PTHR11839:SF18">
    <property type="entry name" value="NUDIX HYDROLASE DOMAIN-CONTAINING PROTEIN"/>
    <property type="match status" value="1"/>
</dbReference>
<comment type="cofactor">
    <cofactor evidence="1">
        <name>Mg(2+)</name>
        <dbReference type="ChEBI" id="CHEBI:18420"/>
    </cofactor>
</comment>
<protein>
    <recommendedName>
        <fullName evidence="3">Nudix hydrolase domain-containing protein</fullName>
    </recommendedName>
</protein>
<evidence type="ECO:0000313" key="4">
    <source>
        <dbReference type="EMBL" id="GKT27738.1"/>
    </source>
</evidence>
<dbReference type="PANTHER" id="PTHR11839">
    <property type="entry name" value="UDP/ADP-SUGAR PYROPHOSPHATASE"/>
    <property type="match status" value="1"/>
</dbReference>
<evidence type="ECO:0000313" key="5">
    <source>
        <dbReference type="Proteomes" id="UP001057375"/>
    </source>
</evidence>
<dbReference type="Proteomes" id="UP001057375">
    <property type="component" value="Unassembled WGS sequence"/>
</dbReference>
<accession>A0ABQ5K571</accession>
<sequence>MKLKSKIYSKRADKYVPGIVMLRGGAVAVLVVIEDKNDGTLYSVLTRQARVPIGAVDFPEIPAGMLDGSGNFKSVACKELEEEMGLVITADKLIDMTEMMYGDAFPGMYPSVGLCDEFIRLYFTKHSLSHEKIMELQGQVHGEEGTHEHIWLEVVPLKDIVKLTSDAKTLSAVILMQQLKL</sequence>
<keyword evidence="2" id="KW-0378">Hydrolase</keyword>
<dbReference type="InterPro" id="IPR000086">
    <property type="entry name" value="NUDIX_hydrolase_dom"/>
</dbReference>
<dbReference type="SUPFAM" id="SSF55811">
    <property type="entry name" value="Nudix"/>
    <property type="match status" value="1"/>
</dbReference>
<dbReference type="PROSITE" id="PS51462">
    <property type="entry name" value="NUDIX"/>
    <property type="match status" value="1"/>
</dbReference>